<keyword evidence="2" id="KW-1185">Reference proteome</keyword>
<evidence type="ECO:0008006" key="3">
    <source>
        <dbReference type="Google" id="ProtNLM"/>
    </source>
</evidence>
<dbReference type="InterPro" id="IPR028082">
    <property type="entry name" value="Peripla_BP_I"/>
</dbReference>
<name>A0ABN3AAF9_9ACTN</name>
<evidence type="ECO:0000313" key="2">
    <source>
        <dbReference type="Proteomes" id="UP001422759"/>
    </source>
</evidence>
<evidence type="ECO:0000313" key="1">
    <source>
        <dbReference type="EMBL" id="GAA2157044.1"/>
    </source>
</evidence>
<accession>A0ABN3AAF9</accession>
<sequence length="967" mass="103214">MRGGTAFGGMPTTAEYEVDALFKDLVDQFSQARLPMPVVVLHAEEADTGLDQAVADLVTAVQEAQEGGGLPHRLVAGPAGGDPHRNAIGILDGLSKGAWAKRGPSWYRHYAFPRSRLVAAIEGAAQHVLTTPDAGADRTLDDQVEAVLTRLRDLHWRPQQGTARSDWAQTLSPLLNSGTLIGAFVLAGLTTLLTQAHWEVVAGVVPASFLLLMVTGWVRRNTAPLSWLGQASHWFATTTFLAASGRQAAAWSIWRPRRSWDVTQARAREVAGEIIKAQLAGTPSEERDRSQQFHLQLRTLALLEDLRSAHRAWAPDLRGRKRRIPPVVFMPKAGTVNGGLKVLSAISDVRSRRSEQDPLLVLAGVAQADVPAWLEAESPGPEPVHPAGPRRGGPYENWVSNLRVRQAPSRGRALAWTLPVRLTRLQLNAGNTTGLTAVAVRRTAWFLWSRWTLLAVLVLAACAGLLRSEQLSHQYCEGRLLGSNHDAVWRVDQGGTRECIGLATGGVSFATGHDIRLNGLKPGQGGDDQAGAALSLGTLETDIRQENDRVAALPDVRYITIVYAGSFTTATGQESRALNSLKELAGVHLAQLRNNAGDPLKIKILVANGGQDLYFQTEMVDRIVGAASRDRSIVGVVGLGRDATDSDQAVGLLQQAGLAVVDTENSSTTLAQRHVNYFGLSATDQEEAAALRKIVDGLPQPAARLAAVLTRRPNNDHDQYSSEQAKYGAAMLRGAGFQLAGGGPLEYGLTDSGDPDYQDALRKACLPDLSVIYLAGRSDDVNQLMKLLSSEPGCGQKLTVLTGDDLTKAQFGTGRTTIAPQATLYYIALTVPAVTASPDLAATAASELRITPAPNTNPYEDDVFSDGALALAYDATAALHEGASRAGTSQHGSLAAVLAGLRAVDLTNRATGTIDFRETQPLTTGTEPGHGINIIRVKPGPAGKPPQIDLVCHRAAGDTRDLQGCRP</sequence>
<organism evidence="1 2">
    <name type="scientific">Kitasatospora kazusensis</name>
    <dbReference type="NCBI Taxonomy" id="407974"/>
    <lineage>
        <taxon>Bacteria</taxon>
        <taxon>Bacillati</taxon>
        <taxon>Actinomycetota</taxon>
        <taxon>Actinomycetes</taxon>
        <taxon>Kitasatosporales</taxon>
        <taxon>Streptomycetaceae</taxon>
        <taxon>Kitasatospora</taxon>
    </lineage>
</organism>
<protein>
    <recommendedName>
        <fullName evidence="3">Amino acid/amide ABC transporter substrate-binding protein (HAAT family)</fullName>
    </recommendedName>
</protein>
<dbReference type="Gene3D" id="3.40.50.2300">
    <property type="match status" value="2"/>
</dbReference>
<comment type="caution">
    <text evidence="1">The sequence shown here is derived from an EMBL/GenBank/DDBJ whole genome shotgun (WGS) entry which is preliminary data.</text>
</comment>
<dbReference type="EMBL" id="BAAANT010000056">
    <property type="protein sequence ID" value="GAA2157044.1"/>
    <property type="molecule type" value="Genomic_DNA"/>
</dbReference>
<gene>
    <name evidence="1" type="ORF">GCM10009760_58720</name>
</gene>
<proteinExistence type="predicted"/>
<dbReference type="Proteomes" id="UP001422759">
    <property type="component" value="Unassembled WGS sequence"/>
</dbReference>
<reference evidence="1 2" key="1">
    <citation type="journal article" date="2019" name="Int. J. Syst. Evol. Microbiol.">
        <title>The Global Catalogue of Microorganisms (GCM) 10K type strain sequencing project: providing services to taxonomists for standard genome sequencing and annotation.</title>
        <authorList>
            <consortium name="The Broad Institute Genomics Platform"/>
            <consortium name="The Broad Institute Genome Sequencing Center for Infectious Disease"/>
            <person name="Wu L."/>
            <person name="Ma J."/>
        </authorList>
    </citation>
    <scope>NUCLEOTIDE SEQUENCE [LARGE SCALE GENOMIC DNA]</scope>
    <source>
        <strain evidence="1 2">JCM 14560</strain>
    </source>
</reference>
<dbReference type="SUPFAM" id="SSF53822">
    <property type="entry name" value="Periplasmic binding protein-like I"/>
    <property type="match status" value="1"/>
</dbReference>